<evidence type="ECO:0008006" key="4">
    <source>
        <dbReference type="Google" id="ProtNLM"/>
    </source>
</evidence>
<name>A0ABY6BB25_9GAMM</name>
<keyword evidence="1" id="KW-0620">Polyamine biosynthesis</keyword>
<evidence type="ECO:0000313" key="2">
    <source>
        <dbReference type="EMBL" id="UXI67007.1"/>
    </source>
</evidence>
<evidence type="ECO:0000313" key="3">
    <source>
        <dbReference type="Proteomes" id="UP001064632"/>
    </source>
</evidence>
<keyword evidence="3" id="KW-1185">Reference proteome</keyword>
<proteinExistence type="predicted"/>
<dbReference type="PANTHER" id="PTHR43317">
    <property type="entry name" value="THERMOSPERMINE SYNTHASE ACAULIS5"/>
    <property type="match status" value="1"/>
</dbReference>
<sequence length="231" mass="25412">MTEKKTPLPRMQLLDTAAIPGDGGELRFFQEGQHFSIKIAGGGDLMSTRMHGSEDRLAEIACERIAMRPRARVLIGGLGMGFTLAAALRSLNSDAEVVVAELVPAVVRWNRGPLGEHAGNPLNDPRARVCEQDVALLLKNQRAEYDAVMLDVDNGPEGLTHPRNAWLYGMSGLGAIRQALRPRGILAVWSAGSDPRFTERLRRAEFAVEEVPVRAHGKKGLRHRIWVAQRD</sequence>
<dbReference type="EMBL" id="CP104694">
    <property type="protein sequence ID" value="UXI67007.1"/>
    <property type="molecule type" value="Genomic_DNA"/>
</dbReference>
<dbReference type="Gene3D" id="3.40.50.150">
    <property type="entry name" value="Vaccinia Virus protein VP39"/>
    <property type="match status" value="1"/>
</dbReference>
<dbReference type="PANTHER" id="PTHR43317:SF3">
    <property type="entry name" value="BLR2883 PROTEIN"/>
    <property type="match status" value="1"/>
</dbReference>
<dbReference type="Pfam" id="PF01564">
    <property type="entry name" value="Spermine_synth"/>
    <property type="match status" value="1"/>
</dbReference>
<dbReference type="SUPFAM" id="SSF53335">
    <property type="entry name" value="S-adenosyl-L-methionine-dependent methyltransferases"/>
    <property type="match status" value="1"/>
</dbReference>
<protein>
    <recommendedName>
        <fullName evidence="4">Spermidine synthase</fullName>
    </recommendedName>
</protein>
<gene>
    <name evidence="2" type="ORF">N4264_19970</name>
</gene>
<dbReference type="Proteomes" id="UP001064632">
    <property type="component" value="Chromosome"/>
</dbReference>
<organism evidence="2 3">
    <name type="scientific">Tahibacter amnicola</name>
    <dbReference type="NCBI Taxonomy" id="2976241"/>
    <lineage>
        <taxon>Bacteria</taxon>
        <taxon>Pseudomonadati</taxon>
        <taxon>Pseudomonadota</taxon>
        <taxon>Gammaproteobacteria</taxon>
        <taxon>Lysobacterales</taxon>
        <taxon>Rhodanobacteraceae</taxon>
        <taxon>Tahibacter</taxon>
    </lineage>
</organism>
<dbReference type="InterPro" id="IPR029063">
    <property type="entry name" value="SAM-dependent_MTases_sf"/>
</dbReference>
<accession>A0ABY6BB25</accession>
<evidence type="ECO:0000256" key="1">
    <source>
        <dbReference type="ARBA" id="ARBA00023115"/>
    </source>
</evidence>
<dbReference type="RefSeq" id="WP_261693983.1">
    <property type="nucleotide sequence ID" value="NZ_CP104694.1"/>
</dbReference>
<reference evidence="2" key="1">
    <citation type="submission" date="2022-09" db="EMBL/GenBank/DDBJ databases">
        <title>Tahibacter sp. nov., isolated from a fresh water.</title>
        <authorList>
            <person name="Baek J.H."/>
            <person name="Lee J.K."/>
            <person name="Kim J.M."/>
            <person name="Jeon C.O."/>
        </authorList>
    </citation>
    <scope>NUCLEOTIDE SEQUENCE</scope>
    <source>
        <strain evidence="2">W38</strain>
    </source>
</reference>